<evidence type="ECO:0000313" key="2">
    <source>
        <dbReference type="Proteomes" id="UP000187203"/>
    </source>
</evidence>
<dbReference type="PANTHER" id="PTHR37718:SF2">
    <property type="entry name" value="OS03G0205150 PROTEIN"/>
    <property type="match status" value="1"/>
</dbReference>
<sequence length="92" mass="10936">MDPKNIGEIVKHLETQNEFLTETKSSISYEVEKLLVEQEMLMRKFYEVMQAHYQHKQNENKDEFSDKKETICKEDDEYETGENVTALNNSEN</sequence>
<accession>A0A1R3K467</accession>
<keyword evidence="2" id="KW-1185">Reference proteome</keyword>
<proteinExistence type="predicted"/>
<dbReference type="PANTHER" id="PTHR37718">
    <property type="entry name" value="BNAC03G61340D PROTEIN"/>
    <property type="match status" value="1"/>
</dbReference>
<dbReference type="OrthoDB" id="1266663at2759"/>
<dbReference type="EMBL" id="AWUE01014712">
    <property type="protein sequence ID" value="OMP01861.1"/>
    <property type="molecule type" value="Genomic_DNA"/>
</dbReference>
<dbReference type="STRING" id="93759.A0A1R3K467"/>
<reference evidence="2" key="1">
    <citation type="submission" date="2013-09" db="EMBL/GenBank/DDBJ databases">
        <title>Corchorus olitorius genome sequencing.</title>
        <authorList>
            <person name="Alam M."/>
            <person name="Haque M.S."/>
            <person name="Islam M.S."/>
            <person name="Emdad E.M."/>
            <person name="Islam M.M."/>
            <person name="Ahmed B."/>
            <person name="Halim A."/>
            <person name="Hossen Q.M.M."/>
            <person name="Hossain M.Z."/>
            <person name="Ahmed R."/>
            <person name="Khan M.M."/>
            <person name="Islam R."/>
            <person name="Rashid M.M."/>
            <person name="Khan S.A."/>
            <person name="Rahman M.S."/>
            <person name="Alam M."/>
            <person name="Yahiya A.S."/>
            <person name="Khan M.S."/>
            <person name="Azam M.S."/>
            <person name="Haque T."/>
            <person name="Lashkar M.Z.H."/>
            <person name="Akhand A.I."/>
            <person name="Morshed G."/>
            <person name="Roy S."/>
            <person name="Uddin K.S."/>
            <person name="Rabeya T."/>
            <person name="Hossain A.S."/>
            <person name="Chowdhury A."/>
            <person name="Snigdha A.R."/>
            <person name="Mortoza M.S."/>
            <person name="Matin S.A."/>
            <person name="Hoque S.M.E."/>
            <person name="Islam M.K."/>
            <person name="Roy D.K."/>
            <person name="Haider R."/>
            <person name="Moosa M.M."/>
            <person name="Elias S.M."/>
            <person name="Hasan A.M."/>
            <person name="Jahan S."/>
            <person name="Shafiuddin M."/>
            <person name="Mahmood N."/>
            <person name="Shommy N.S."/>
        </authorList>
    </citation>
    <scope>NUCLEOTIDE SEQUENCE [LARGE SCALE GENOMIC DNA]</scope>
    <source>
        <strain evidence="2">cv. O-4</strain>
    </source>
</reference>
<evidence type="ECO:0000313" key="1">
    <source>
        <dbReference type="EMBL" id="OMP01861.1"/>
    </source>
</evidence>
<dbReference type="AlphaFoldDB" id="A0A1R3K467"/>
<protein>
    <submittedName>
        <fullName evidence="1">Uncharacterized protein</fullName>
    </submittedName>
</protein>
<organism evidence="1 2">
    <name type="scientific">Corchorus olitorius</name>
    <dbReference type="NCBI Taxonomy" id="93759"/>
    <lineage>
        <taxon>Eukaryota</taxon>
        <taxon>Viridiplantae</taxon>
        <taxon>Streptophyta</taxon>
        <taxon>Embryophyta</taxon>
        <taxon>Tracheophyta</taxon>
        <taxon>Spermatophyta</taxon>
        <taxon>Magnoliopsida</taxon>
        <taxon>eudicotyledons</taxon>
        <taxon>Gunneridae</taxon>
        <taxon>Pentapetalae</taxon>
        <taxon>rosids</taxon>
        <taxon>malvids</taxon>
        <taxon>Malvales</taxon>
        <taxon>Malvaceae</taxon>
        <taxon>Grewioideae</taxon>
        <taxon>Apeibeae</taxon>
        <taxon>Corchorus</taxon>
    </lineage>
</organism>
<dbReference type="Proteomes" id="UP000187203">
    <property type="component" value="Unassembled WGS sequence"/>
</dbReference>
<gene>
    <name evidence="1" type="ORF">COLO4_11560</name>
</gene>
<name>A0A1R3K467_9ROSI</name>
<comment type="caution">
    <text evidence="1">The sequence shown here is derived from an EMBL/GenBank/DDBJ whole genome shotgun (WGS) entry which is preliminary data.</text>
</comment>